<protein>
    <submittedName>
        <fullName evidence="2">Uncharacterized protein</fullName>
    </submittedName>
</protein>
<name>A0A494XAC9_9BURK</name>
<evidence type="ECO:0000256" key="1">
    <source>
        <dbReference type="SAM" id="MobiDB-lite"/>
    </source>
</evidence>
<evidence type="ECO:0000313" key="2">
    <source>
        <dbReference type="EMBL" id="RKP47508.1"/>
    </source>
</evidence>
<accession>A0A494XAC9</accession>
<evidence type="ECO:0000313" key="3">
    <source>
        <dbReference type="Proteomes" id="UP000280434"/>
    </source>
</evidence>
<reference evidence="2 3" key="1">
    <citation type="submission" date="2018-10" db="EMBL/GenBank/DDBJ databases">
        <title>Paraburkholderia sp. 7MK8-2, isolated from soil.</title>
        <authorList>
            <person name="Gao Z.-H."/>
            <person name="Qiu L.-H."/>
        </authorList>
    </citation>
    <scope>NUCLEOTIDE SEQUENCE [LARGE SCALE GENOMIC DNA]</scope>
    <source>
        <strain evidence="2 3">7MK8-2</strain>
    </source>
</reference>
<sequence length="380" mass="42638">MPYEYQDFERESLYEEVWSEAVSKVAKKYRISDVGLRKICINLNIPLPPAGHWAKVSAGKAVKRPALAPTKGPTSYRRSVYKDPQDEELSMRTQVRIEEDAVRAPEVPAVALRTAIDDCLPLVKRMAKKLDGKQRDSRAWPYCAGAGVMRIYASPQNSLRALLVLNQLLETLAATGYSICAKDDGAAYVSILEAKLTFRVKERSRQESVPLTREQQAENKRAGFDKHRPGSVFHPTGELEISAFKVGSSYATANTADTRSFSVEKKIQTFVSRLRNLVIRDAVGVEMAAERRAVMAAEQAERERLREIQRVALDHLKRVEEWASKLERANRLRALATAFESKQLAASGGGVDAAWIRRAADWLDPTVERRWDDVDNGPAR</sequence>
<dbReference type="OrthoDB" id="9777694at2"/>
<gene>
    <name evidence="2" type="ORF">D7S89_14840</name>
</gene>
<feature type="region of interest" description="Disordered" evidence="1">
    <location>
        <begin position="207"/>
        <end position="229"/>
    </location>
</feature>
<dbReference type="AlphaFoldDB" id="A0A494XAC9"/>
<dbReference type="EMBL" id="RBZV01000005">
    <property type="protein sequence ID" value="RKP47508.1"/>
    <property type="molecule type" value="Genomic_DNA"/>
</dbReference>
<dbReference type="Proteomes" id="UP000280434">
    <property type="component" value="Unassembled WGS sequence"/>
</dbReference>
<comment type="caution">
    <text evidence="2">The sequence shown here is derived from an EMBL/GenBank/DDBJ whole genome shotgun (WGS) entry which is preliminary data.</text>
</comment>
<feature type="compositionally biased region" description="Basic and acidic residues" evidence="1">
    <location>
        <begin position="215"/>
        <end position="228"/>
    </location>
</feature>
<proteinExistence type="predicted"/>
<dbReference type="RefSeq" id="WP_121278454.1">
    <property type="nucleotide sequence ID" value="NZ_RBZV01000005.1"/>
</dbReference>
<organism evidence="2 3">
    <name type="scientific">Trinickia fusca</name>
    <dbReference type="NCBI Taxonomy" id="2419777"/>
    <lineage>
        <taxon>Bacteria</taxon>
        <taxon>Pseudomonadati</taxon>
        <taxon>Pseudomonadota</taxon>
        <taxon>Betaproteobacteria</taxon>
        <taxon>Burkholderiales</taxon>
        <taxon>Burkholderiaceae</taxon>
        <taxon>Trinickia</taxon>
    </lineage>
</organism>
<keyword evidence="3" id="KW-1185">Reference proteome</keyword>